<feature type="region of interest" description="Disordered" evidence="1">
    <location>
        <begin position="1125"/>
        <end position="1150"/>
    </location>
</feature>
<dbReference type="Proteomes" id="UP000053989">
    <property type="component" value="Unassembled WGS sequence"/>
</dbReference>
<gene>
    <name evidence="2" type="ORF">SCLCIDRAFT_32037</name>
</gene>
<dbReference type="EMBL" id="KN822186">
    <property type="protein sequence ID" value="KIM53229.1"/>
    <property type="molecule type" value="Genomic_DNA"/>
</dbReference>
<evidence type="ECO:0000313" key="3">
    <source>
        <dbReference type="Proteomes" id="UP000053989"/>
    </source>
</evidence>
<evidence type="ECO:0000256" key="1">
    <source>
        <dbReference type="SAM" id="MobiDB-lite"/>
    </source>
</evidence>
<protein>
    <submittedName>
        <fullName evidence="2">Uncharacterized protein</fullName>
    </submittedName>
</protein>
<dbReference type="Pfam" id="PF18759">
    <property type="entry name" value="Plavaka"/>
    <property type="match status" value="1"/>
</dbReference>
<dbReference type="AlphaFoldDB" id="A0A0C3DA17"/>
<reference evidence="3" key="2">
    <citation type="submission" date="2015-01" db="EMBL/GenBank/DDBJ databases">
        <title>Evolutionary Origins and Diversification of the Mycorrhizal Mutualists.</title>
        <authorList>
            <consortium name="DOE Joint Genome Institute"/>
            <consortium name="Mycorrhizal Genomics Consortium"/>
            <person name="Kohler A."/>
            <person name="Kuo A."/>
            <person name="Nagy L.G."/>
            <person name="Floudas D."/>
            <person name="Copeland A."/>
            <person name="Barry K.W."/>
            <person name="Cichocki N."/>
            <person name="Veneault-Fourrey C."/>
            <person name="LaButti K."/>
            <person name="Lindquist E.A."/>
            <person name="Lipzen A."/>
            <person name="Lundell T."/>
            <person name="Morin E."/>
            <person name="Murat C."/>
            <person name="Riley R."/>
            <person name="Ohm R."/>
            <person name="Sun H."/>
            <person name="Tunlid A."/>
            <person name="Henrissat B."/>
            <person name="Grigoriev I.V."/>
            <person name="Hibbett D.S."/>
            <person name="Martin F."/>
        </authorList>
    </citation>
    <scope>NUCLEOTIDE SEQUENCE [LARGE SCALE GENOMIC DNA]</scope>
    <source>
        <strain evidence="3">Foug A</strain>
    </source>
</reference>
<evidence type="ECO:0000313" key="2">
    <source>
        <dbReference type="EMBL" id="KIM53229.1"/>
    </source>
</evidence>
<name>A0A0C3DA17_9AGAM</name>
<dbReference type="HOGENOM" id="CLU_002498_0_0_1"/>
<dbReference type="STRING" id="1036808.A0A0C3DA17"/>
<sequence length="1164" mass="132151">MCLKGKKQLANVLTHAKESYHRKKCHVEVNEESPSSLQTASSRAVTPHTADEVLNDLGPSNTPPSLLDAMQPTQTEILNETARRSGLKEDILSEPPLPLPPQGIEVLQVDTPHVNSSFCPSATSAFVTPGSQSFAQAELTAESAQIPLNRCAVLTTQKNSFGLFRVYNEGSMPSANDPEDQSGADPPPNTRRIEASVSWVLPTTLNPFHPYPNESSWHIRDWYWNQGAQESKKSFKTLVEIITSTHFCAKDLCHANWAARRRPMNPPGQYLPQKSGSLRTVVGSKNYAISNFYCWPLLSLIHETLLDPAHCADDDIAIYGELFTSQAFITAHRDLQDIQLDSTGCTLPRRIIALMFWSNATQLTAFGDAKLWPLYIYFGNESKYQHCSPTASLCSHGAYFQTLPDNFKDFVMEHAGGDKLPGSILFTHCHRELFHAQWKDLLDDDFLQAYKHGMVFVCGDNVERQLFPWIFTYSADYPEKVLIANIRNLGGCPCPRCTIPKVRFQDVVTENDMLQRMVLARRNTAERREKIFSVCQLIYEEQYVIDTPQVEGLLKPESLVPTVNTFLERLGQTGFDFFLMLVVDLLHKFELGVWKSIFIHLLHILIAIADAVAELMVVPRSFCQVPTFGWDTIRRFRRNVSELKKMAARDFEDILQCSIPVFTGLLPDRHDAQVLRLLFVLCHWHGLTKLRLHTDVTLNIFERVTMDLGNSIRTTSHLGHGQQPKGLNLQTYKLHTLADYPSQIKMYGTTDSYSTQSGELEHRTSKVRFTRTSCKAYVAQLASIERRQARLRRIHLKRDALHLADPIPNKPEEHHVIGQSQNFPEDLAHFMQANIGDPAIEHFILKLRAHILPHIAAIHHEMNPQATRDSTICNILETSDDSALESCLSQLKHILFKGDRIYCHRLLRINYTTYDLQREFDSINPRADNRDIMLLSNPDSGDHHPFSYARVLGIFHANIIYTGPGSKDFQSHRVEFLWVQWFEVLQDCSPMWEHDVLDTVRFLPMADQDAFSFVNPTNVLRGCHIIPSFADGRLHPDGVAMSRCAGDSDDWKQYYVNRFVDCDMLMRYHWGLGIGHTYSHNSSTSSQFRTSQCSQPPHDVTQDYINERNGGESLAADGKLDFELEFEPEGSDSGSESQSESESVVGDRVDMYGLDLDEMSGYEF</sequence>
<dbReference type="InterPro" id="IPR041078">
    <property type="entry name" value="Plavaka"/>
</dbReference>
<feature type="region of interest" description="Disordered" evidence="1">
    <location>
        <begin position="171"/>
        <end position="191"/>
    </location>
</feature>
<organism evidence="2 3">
    <name type="scientific">Scleroderma citrinum Foug A</name>
    <dbReference type="NCBI Taxonomy" id="1036808"/>
    <lineage>
        <taxon>Eukaryota</taxon>
        <taxon>Fungi</taxon>
        <taxon>Dikarya</taxon>
        <taxon>Basidiomycota</taxon>
        <taxon>Agaricomycotina</taxon>
        <taxon>Agaricomycetes</taxon>
        <taxon>Agaricomycetidae</taxon>
        <taxon>Boletales</taxon>
        <taxon>Sclerodermatineae</taxon>
        <taxon>Sclerodermataceae</taxon>
        <taxon>Scleroderma</taxon>
    </lineage>
</organism>
<keyword evidence="3" id="KW-1185">Reference proteome</keyword>
<accession>A0A0C3DA17</accession>
<proteinExistence type="predicted"/>
<feature type="compositionally biased region" description="Low complexity" evidence="1">
    <location>
        <begin position="1131"/>
        <end position="1143"/>
    </location>
</feature>
<dbReference type="OrthoDB" id="3267098at2759"/>
<dbReference type="InParanoid" id="A0A0C3DA17"/>
<reference evidence="2 3" key="1">
    <citation type="submission" date="2014-04" db="EMBL/GenBank/DDBJ databases">
        <authorList>
            <consortium name="DOE Joint Genome Institute"/>
            <person name="Kuo A."/>
            <person name="Kohler A."/>
            <person name="Nagy L.G."/>
            <person name="Floudas D."/>
            <person name="Copeland A."/>
            <person name="Barry K.W."/>
            <person name="Cichocki N."/>
            <person name="Veneault-Fourrey C."/>
            <person name="LaButti K."/>
            <person name="Lindquist E.A."/>
            <person name="Lipzen A."/>
            <person name="Lundell T."/>
            <person name="Morin E."/>
            <person name="Murat C."/>
            <person name="Sun H."/>
            <person name="Tunlid A."/>
            <person name="Henrissat B."/>
            <person name="Grigoriev I.V."/>
            <person name="Hibbett D.S."/>
            <person name="Martin F."/>
            <person name="Nordberg H.P."/>
            <person name="Cantor M.N."/>
            <person name="Hua S.X."/>
        </authorList>
    </citation>
    <scope>NUCLEOTIDE SEQUENCE [LARGE SCALE GENOMIC DNA]</scope>
    <source>
        <strain evidence="2 3">Foug A</strain>
    </source>
</reference>